<dbReference type="Pfam" id="PF00072">
    <property type="entry name" value="Response_reg"/>
    <property type="match status" value="1"/>
</dbReference>
<dbReference type="PROSITE" id="PS50930">
    <property type="entry name" value="HTH_LYTTR"/>
    <property type="match status" value="1"/>
</dbReference>
<dbReference type="EMBL" id="JAKLTR010000011">
    <property type="protein sequence ID" value="MCG2615941.1"/>
    <property type="molecule type" value="Genomic_DNA"/>
</dbReference>
<organism evidence="4 5">
    <name type="scientific">Terrimonas ginsenosidimutans</name>
    <dbReference type="NCBI Taxonomy" id="2908004"/>
    <lineage>
        <taxon>Bacteria</taxon>
        <taxon>Pseudomonadati</taxon>
        <taxon>Bacteroidota</taxon>
        <taxon>Chitinophagia</taxon>
        <taxon>Chitinophagales</taxon>
        <taxon>Chitinophagaceae</taxon>
        <taxon>Terrimonas</taxon>
    </lineage>
</organism>
<evidence type="ECO:0000256" key="1">
    <source>
        <dbReference type="PROSITE-ProRule" id="PRU00169"/>
    </source>
</evidence>
<dbReference type="Gene3D" id="2.40.50.1020">
    <property type="entry name" value="LytTr DNA-binding domain"/>
    <property type="match status" value="1"/>
</dbReference>
<dbReference type="RefSeq" id="WP_237874479.1">
    <property type="nucleotide sequence ID" value="NZ_JAKLTR010000011.1"/>
</dbReference>
<dbReference type="Pfam" id="PF04397">
    <property type="entry name" value="LytTR"/>
    <property type="match status" value="1"/>
</dbReference>
<dbReference type="InterPro" id="IPR007492">
    <property type="entry name" value="LytTR_DNA-bd_dom"/>
</dbReference>
<keyword evidence="1" id="KW-0597">Phosphoprotein</keyword>
<dbReference type="SMART" id="SM00850">
    <property type="entry name" value="LytTR"/>
    <property type="match status" value="1"/>
</dbReference>
<reference evidence="4" key="1">
    <citation type="submission" date="2022-01" db="EMBL/GenBank/DDBJ databases">
        <authorList>
            <person name="Jo J.-H."/>
            <person name="Im W.-T."/>
        </authorList>
    </citation>
    <scope>NUCLEOTIDE SEQUENCE</scope>
    <source>
        <strain evidence="4">NA20</strain>
    </source>
</reference>
<dbReference type="InterPro" id="IPR001789">
    <property type="entry name" value="Sig_transdc_resp-reg_receiver"/>
</dbReference>
<proteinExistence type="predicted"/>
<feature type="modified residue" description="4-aspartylphosphate" evidence="1">
    <location>
        <position position="54"/>
    </location>
</feature>
<dbReference type="InterPro" id="IPR046947">
    <property type="entry name" value="LytR-like"/>
</dbReference>
<protein>
    <submittedName>
        <fullName evidence="4">Response regulator</fullName>
    </submittedName>
</protein>
<keyword evidence="5" id="KW-1185">Reference proteome</keyword>
<dbReference type="Gene3D" id="3.40.50.2300">
    <property type="match status" value="1"/>
</dbReference>
<evidence type="ECO:0000313" key="5">
    <source>
        <dbReference type="Proteomes" id="UP001165367"/>
    </source>
</evidence>
<evidence type="ECO:0000259" key="2">
    <source>
        <dbReference type="PROSITE" id="PS50110"/>
    </source>
</evidence>
<feature type="domain" description="Response regulatory" evidence="2">
    <location>
        <begin position="3"/>
        <end position="114"/>
    </location>
</feature>
<comment type="caution">
    <text evidence="4">The sequence shown here is derived from an EMBL/GenBank/DDBJ whole genome shotgun (WGS) entry which is preliminary data.</text>
</comment>
<dbReference type="PANTHER" id="PTHR37299:SF1">
    <property type="entry name" value="STAGE 0 SPORULATION PROTEIN A HOMOLOG"/>
    <property type="match status" value="1"/>
</dbReference>
<dbReference type="InterPro" id="IPR011006">
    <property type="entry name" value="CheY-like_superfamily"/>
</dbReference>
<dbReference type="Proteomes" id="UP001165367">
    <property type="component" value="Unassembled WGS sequence"/>
</dbReference>
<feature type="domain" description="HTH LytTR-type" evidence="3">
    <location>
        <begin position="128"/>
        <end position="225"/>
    </location>
</feature>
<dbReference type="PROSITE" id="PS50110">
    <property type="entry name" value="RESPONSE_REGULATORY"/>
    <property type="match status" value="1"/>
</dbReference>
<dbReference type="SUPFAM" id="SSF52172">
    <property type="entry name" value="CheY-like"/>
    <property type="match status" value="1"/>
</dbReference>
<dbReference type="PANTHER" id="PTHR37299">
    <property type="entry name" value="TRANSCRIPTIONAL REGULATOR-RELATED"/>
    <property type="match status" value="1"/>
</dbReference>
<evidence type="ECO:0000313" key="4">
    <source>
        <dbReference type="EMBL" id="MCG2615941.1"/>
    </source>
</evidence>
<sequence length="225" mass="25925">MIRCIIVDDEPLAQEVLEAHILRYGHLEIVAKCAHALEAFDVLHKEAVDLMFLDIRMPSISGIDFLQSLKNPPKVIFTTAYTEYGHKGFELDAVDYLLKPVSYERFEKSMQKLIRMLPDERPEGKSYTYFKVSGKLIKVHHEDLMYAQSVKDYIMIKTTKGSLLTHLTMKSLTELLPGNTFIRVHRSYLVNIAKVDRVDRTCLKLAGAEIPIGENYRDSVWKHLK</sequence>
<evidence type="ECO:0000259" key="3">
    <source>
        <dbReference type="PROSITE" id="PS50930"/>
    </source>
</evidence>
<gene>
    <name evidence="4" type="ORF">LZZ85_16715</name>
</gene>
<dbReference type="SMART" id="SM00448">
    <property type="entry name" value="REC"/>
    <property type="match status" value="1"/>
</dbReference>
<name>A0ABS9KUF8_9BACT</name>
<accession>A0ABS9KUF8</accession>